<dbReference type="Pfam" id="PF04492">
    <property type="entry name" value="Phage_rep_O"/>
    <property type="match status" value="1"/>
</dbReference>
<dbReference type="VEuPathDB" id="VectorBase:RPRC003997"/>
<dbReference type="InterPro" id="IPR016136">
    <property type="entry name" value="DNA_helicase_N/primase_C"/>
</dbReference>
<evidence type="ECO:0000259" key="1">
    <source>
        <dbReference type="Pfam" id="PF00772"/>
    </source>
</evidence>
<dbReference type="EnsemblMetazoa" id="RPRC003997-RA">
    <property type="protein sequence ID" value="RPRC003997-PA"/>
    <property type="gene ID" value="RPRC003997"/>
</dbReference>
<protein>
    <recommendedName>
        <fullName evidence="5">Bacteriophage lambda Replication protein O N-terminal domain-containing protein</fullName>
    </recommendedName>
</protein>
<dbReference type="GO" id="GO:0005829">
    <property type="term" value="C:cytosol"/>
    <property type="evidence" value="ECO:0007669"/>
    <property type="project" value="TreeGrafter"/>
</dbReference>
<dbReference type="InParanoid" id="T1HIX4"/>
<dbReference type="Gene3D" id="1.10.860.10">
    <property type="entry name" value="DNAb Helicase, Chain A"/>
    <property type="match status" value="1"/>
</dbReference>
<dbReference type="NCBIfam" id="TIGR01610">
    <property type="entry name" value="phage_O_Nterm"/>
    <property type="match status" value="1"/>
</dbReference>
<evidence type="ECO:0000313" key="4">
    <source>
        <dbReference type="Proteomes" id="UP000015103"/>
    </source>
</evidence>
<dbReference type="Gene3D" id="1.10.10.10">
    <property type="entry name" value="Winged helix-like DNA-binding domain superfamily/Winged helix DNA-binding domain"/>
    <property type="match status" value="1"/>
</dbReference>
<dbReference type="InterPro" id="IPR036185">
    <property type="entry name" value="DNA_heli_DnaB-like_N_sf"/>
</dbReference>
<dbReference type="InterPro" id="IPR036388">
    <property type="entry name" value="WH-like_DNA-bd_sf"/>
</dbReference>
<dbReference type="GO" id="GO:0006260">
    <property type="term" value="P:DNA replication"/>
    <property type="evidence" value="ECO:0007669"/>
    <property type="project" value="InterPro"/>
</dbReference>
<evidence type="ECO:0000259" key="2">
    <source>
        <dbReference type="Pfam" id="PF04492"/>
    </source>
</evidence>
<dbReference type="Pfam" id="PF00772">
    <property type="entry name" value="DnaB"/>
    <property type="match status" value="1"/>
</dbReference>
<evidence type="ECO:0008006" key="5">
    <source>
        <dbReference type="Google" id="ProtNLM"/>
    </source>
</evidence>
<organism evidence="3 4">
    <name type="scientific">Rhodnius prolixus</name>
    <name type="common">Triatomid bug</name>
    <dbReference type="NCBI Taxonomy" id="13249"/>
    <lineage>
        <taxon>Eukaryota</taxon>
        <taxon>Metazoa</taxon>
        <taxon>Ecdysozoa</taxon>
        <taxon>Arthropoda</taxon>
        <taxon>Hexapoda</taxon>
        <taxon>Insecta</taxon>
        <taxon>Pterygota</taxon>
        <taxon>Neoptera</taxon>
        <taxon>Paraneoptera</taxon>
        <taxon>Hemiptera</taxon>
        <taxon>Heteroptera</taxon>
        <taxon>Panheteroptera</taxon>
        <taxon>Cimicomorpha</taxon>
        <taxon>Reduviidae</taxon>
        <taxon>Triatominae</taxon>
        <taxon>Rhodnius</taxon>
    </lineage>
</organism>
<dbReference type="SUPFAM" id="SSF48024">
    <property type="entry name" value="N-terminal domain of DnaB helicase"/>
    <property type="match status" value="1"/>
</dbReference>
<dbReference type="PANTHER" id="PTHR30153">
    <property type="entry name" value="REPLICATIVE DNA HELICASE DNAB"/>
    <property type="match status" value="1"/>
</dbReference>
<dbReference type="PANTHER" id="PTHR30153:SF2">
    <property type="entry name" value="REPLICATIVE DNA HELICASE"/>
    <property type="match status" value="1"/>
</dbReference>
<dbReference type="InterPro" id="IPR007693">
    <property type="entry name" value="DNA_helicase_DnaB-like_N"/>
</dbReference>
<dbReference type="InterPro" id="IPR006497">
    <property type="entry name" value="Phage_lambda_VrpO_N"/>
</dbReference>
<feature type="domain" description="Bacteriophage lambda Replication protein O N-terminal" evidence="2">
    <location>
        <begin position="22"/>
        <end position="115"/>
    </location>
</feature>
<accession>T1HIX4</accession>
<sequence>MNTFAEVIKFPGPEQGQQEHHVADTDDGFIMLAMELYEELIGANLTRNQAKVAHAVCRKTYGFKKKMDRIADSQLAELCRISRPKANIAKNELIAMKVLVKDGSKIGPNKNISEWEIPECSQIDNIVTKSGTKNVTKLDTPSVTKTEHTKDIFKDKINNTPLPPTGESVKGGKPSKRKSNPIKYDDYLNAYNEAVGDRLPHAVEANDERKRKLAALVKSLATPNLDGFKSYVRAFMAAARPFHFGDNDRGWVDIEASVIGGLLIGGLTPTATEVLATLEAETFEIPIYKRAYEVIRKQARTRNMIDSLMVAEECGDEHFADIMETARSCPSAANLRGYADMVTEMYQRRMFVSAVDEMRGTIGNSSIEVATVAMDELIGRLSGIRKPKQEVKPVRLGDIISEYTNTLARRLKNGEESDTLKTGIDDLDAITGG</sequence>
<dbReference type="AlphaFoldDB" id="T1HIX4"/>
<dbReference type="GO" id="GO:0003678">
    <property type="term" value="F:DNA helicase activity"/>
    <property type="evidence" value="ECO:0007669"/>
    <property type="project" value="InterPro"/>
</dbReference>
<dbReference type="Proteomes" id="UP000015103">
    <property type="component" value="Unassembled WGS sequence"/>
</dbReference>
<keyword evidence="4" id="KW-1185">Reference proteome</keyword>
<dbReference type="EMBL" id="ACPB03030152">
    <property type="status" value="NOT_ANNOTATED_CDS"/>
    <property type="molecule type" value="Genomic_DNA"/>
</dbReference>
<feature type="domain" description="DNA helicase DnaB-like N-terminal" evidence="1">
    <location>
        <begin position="252"/>
        <end position="344"/>
    </location>
</feature>
<dbReference type="GO" id="GO:0005524">
    <property type="term" value="F:ATP binding"/>
    <property type="evidence" value="ECO:0007669"/>
    <property type="project" value="InterPro"/>
</dbReference>
<proteinExistence type="predicted"/>
<name>T1HIX4_RHOPR</name>
<reference evidence="3" key="1">
    <citation type="submission" date="2015-05" db="UniProtKB">
        <authorList>
            <consortium name="EnsemblMetazoa"/>
        </authorList>
    </citation>
    <scope>IDENTIFICATION</scope>
</reference>
<evidence type="ECO:0000313" key="3">
    <source>
        <dbReference type="EnsemblMetazoa" id="RPRC003997-PA"/>
    </source>
</evidence>
<dbReference type="HOGENOM" id="CLU_633598_0_0_1"/>